<name>A0ABR7XAE5_9SPHI</name>
<protein>
    <recommendedName>
        <fullName evidence="4">Transposase</fullName>
    </recommendedName>
</protein>
<accession>A0ABR7XAE5</accession>
<keyword evidence="1" id="KW-1133">Transmembrane helix</keyword>
<comment type="caution">
    <text evidence="2">The sequence shown here is derived from an EMBL/GenBank/DDBJ whole genome shotgun (WGS) entry which is preliminary data.</text>
</comment>
<sequence>MLSCCFESVKGYGKEGYNERMNFRSEYLKIVFNIVAIIDIHVIAMANQAIKGVVEKAFV</sequence>
<evidence type="ECO:0000256" key="1">
    <source>
        <dbReference type="SAM" id="Phobius"/>
    </source>
</evidence>
<dbReference type="Proteomes" id="UP000618754">
    <property type="component" value="Unassembled WGS sequence"/>
</dbReference>
<dbReference type="EMBL" id="JACWMW010000006">
    <property type="protein sequence ID" value="MBD1387558.1"/>
    <property type="molecule type" value="Genomic_DNA"/>
</dbReference>
<proteinExistence type="predicted"/>
<dbReference type="RefSeq" id="WP_191177398.1">
    <property type="nucleotide sequence ID" value="NZ_JACWMW010000006.1"/>
</dbReference>
<keyword evidence="3" id="KW-1185">Reference proteome</keyword>
<keyword evidence="1" id="KW-0472">Membrane</keyword>
<organism evidence="2 3">
    <name type="scientific">Mucilaginibacter rigui</name>
    <dbReference type="NCBI Taxonomy" id="534635"/>
    <lineage>
        <taxon>Bacteria</taxon>
        <taxon>Pseudomonadati</taxon>
        <taxon>Bacteroidota</taxon>
        <taxon>Sphingobacteriia</taxon>
        <taxon>Sphingobacteriales</taxon>
        <taxon>Sphingobacteriaceae</taxon>
        <taxon>Mucilaginibacter</taxon>
    </lineage>
</organism>
<evidence type="ECO:0000313" key="3">
    <source>
        <dbReference type="Proteomes" id="UP000618754"/>
    </source>
</evidence>
<evidence type="ECO:0000313" key="2">
    <source>
        <dbReference type="EMBL" id="MBD1387558.1"/>
    </source>
</evidence>
<feature type="transmembrane region" description="Helical" evidence="1">
    <location>
        <begin position="30"/>
        <end position="50"/>
    </location>
</feature>
<reference evidence="2 3" key="1">
    <citation type="submission" date="2020-09" db="EMBL/GenBank/DDBJ databases">
        <title>Novel species of Mucilaginibacter isolated from a glacier on the Tibetan Plateau.</title>
        <authorList>
            <person name="Liu Q."/>
            <person name="Xin Y.-H."/>
        </authorList>
    </citation>
    <scope>NUCLEOTIDE SEQUENCE [LARGE SCALE GENOMIC DNA]</scope>
    <source>
        <strain evidence="2 3">CGMCC 1.13878</strain>
    </source>
</reference>
<keyword evidence="1" id="KW-0812">Transmembrane</keyword>
<gene>
    <name evidence="2" type="ORF">IDJ75_19900</name>
</gene>
<evidence type="ECO:0008006" key="4">
    <source>
        <dbReference type="Google" id="ProtNLM"/>
    </source>
</evidence>